<keyword evidence="11" id="KW-0732">Signal</keyword>
<comment type="caution">
    <text evidence="14">The sequence shown here is derived from an EMBL/GenBank/DDBJ whole genome shotgun (WGS) entry which is preliminary data.</text>
</comment>
<dbReference type="PANTHER" id="PTHR18966">
    <property type="entry name" value="IONOTROPIC GLUTAMATE RECEPTOR"/>
    <property type="match status" value="1"/>
</dbReference>
<dbReference type="InterPro" id="IPR013099">
    <property type="entry name" value="K_chnl_dom"/>
</dbReference>
<dbReference type="RefSeq" id="WP_353568883.1">
    <property type="nucleotide sequence ID" value="NZ_BAABRI010000035.1"/>
</dbReference>
<keyword evidence="6 10" id="KW-0472">Membrane</keyword>
<dbReference type="Gene3D" id="3.40.190.10">
    <property type="entry name" value="Periplasmic binding protein-like II"/>
    <property type="match status" value="2"/>
</dbReference>
<dbReference type="InterPro" id="IPR001638">
    <property type="entry name" value="Solute-binding_3/MltF_N"/>
</dbReference>
<evidence type="ECO:0000256" key="9">
    <source>
        <dbReference type="ARBA" id="ARBA00023303"/>
    </source>
</evidence>
<evidence type="ECO:0000256" key="4">
    <source>
        <dbReference type="ARBA" id="ARBA00022989"/>
    </source>
</evidence>
<organism evidence="14 15">
    <name type="scientific">Haloferula sargassicola</name>
    <dbReference type="NCBI Taxonomy" id="490096"/>
    <lineage>
        <taxon>Bacteria</taxon>
        <taxon>Pseudomonadati</taxon>
        <taxon>Verrucomicrobiota</taxon>
        <taxon>Verrucomicrobiia</taxon>
        <taxon>Verrucomicrobiales</taxon>
        <taxon>Verrucomicrobiaceae</taxon>
        <taxon>Haloferula</taxon>
    </lineage>
</organism>
<dbReference type="SUPFAM" id="SSF53850">
    <property type="entry name" value="Periplasmic binding protein-like II"/>
    <property type="match status" value="1"/>
</dbReference>
<evidence type="ECO:0000259" key="13">
    <source>
        <dbReference type="SMART" id="SM00079"/>
    </source>
</evidence>
<keyword evidence="2" id="KW-0813">Transport</keyword>
<dbReference type="EMBL" id="BAABRI010000035">
    <property type="protein sequence ID" value="GAA5484774.1"/>
    <property type="molecule type" value="Genomic_DNA"/>
</dbReference>
<keyword evidence="15" id="KW-1185">Reference proteome</keyword>
<evidence type="ECO:0000256" key="7">
    <source>
        <dbReference type="ARBA" id="ARBA00023170"/>
    </source>
</evidence>
<proteinExistence type="predicted"/>
<evidence type="ECO:0000256" key="6">
    <source>
        <dbReference type="ARBA" id="ARBA00023136"/>
    </source>
</evidence>
<dbReference type="SMART" id="SM00062">
    <property type="entry name" value="PBPb"/>
    <property type="match status" value="1"/>
</dbReference>
<keyword evidence="3 10" id="KW-0812">Transmembrane</keyword>
<evidence type="ECO:0000313" key="14">
    <source>
        <dbReference type="EMBL" id="GAA5484774.1"/>
    </source>
</evidence>
<keyword evidence="5" id="KW-0406">Ion transport</keyword>
<evidence type="ECO:0000259" key="12">
    <source>
        <dbReference type="SMART" id="SM00062"/>
    </source>
</evidence>
<keyword evidence="8" id="KW-0325">Glycoprotein</keyword>
<evidence type="ECO:0000313" key="15">
    <source>
        <dbReference type="Proteomes" id="UP001476282"/>
    </source>
</evidence>
<dbReference type="SMART" id="SM00079">
    <property type="entry name" value="PBPe"/>
    <property type="match status" value="1"/>
</dbReference>
<feature type="transmembrane region" description="Helical" evidence="10">
    <location>
        <begin position="139"/>
        <end position="160"/>
    </location>
</feature>
<name>A0ABP9UZF2_9BACT</name>
<evidence type="ECO:0000256" key="1">
    <source>
        <dbReference type="ARBA" id="ARBA00004141"/>
    </source>
</evidence>
<evidence type="ECO:0000256" key="8">
    <source>
        <dbReference type="ARBA" id="ARBA00023180"/>
    </source>
</evidence>
<dbReference type="Proteomes" id="UP001476282">
    <property type="component" value="Unassembled WGS sequence"/>
</dbReference>
<feature type="transmembrane region" description="Helical" evidence="10">
    <location>
        <begin position="204"/>
        <end position="228"/>
    </location>
</feature>
<evidence type="ECO:0000256" key="11">
    <source>
        <dbReference type="SAM" id="SignalP"/>
    </source>
</evidence>
<accession>A0ABP9UZF2</accession>
<keyword evidence="4 10" id="KW-1133">Transmembrane helix</keyword>
<keyword evidence="9" id="KW-0407">Ion channel</keyword>
<dbReference type="InterPro" id="IPR001320">
    <property type="entry name" value="Iontro_rcpt_C"/>
</dbReference>
<gene>
    <name evidence="14" type="ORF">Hsar01_04020</name>
</gene>
<evidence type="ECO:0000256" key="10">
    <source>
        <dbReference type="SAM" id="Phobius"/>
    </source>
</evidence>
<dbReference type="InterPro" id="IPR015683">
    <property type="entry name" value="Ionotropic_Glu_rcpt"/>
</dbReference>
<evidence type="ECO:0000256" key="3">
    <source>
        <dbReference type="ARBA" id="ARBA00022692"/>
    </source>
</evidence>
<comment type="subcellular location">
    <subcellularLocation>
        <location evidence="1">Membrane</location>
        <topology evidence="1">Multi-pass membrane protein</topology>
    </subcellularLocation>
</comment>
<protein>
    <submittedName>
        <fullName evidence="14">Uncharacterized protein</fullName>
    </submittedName>
</protein>
<feature type="domain" description="Solute-binding protein family 3/N-terminal" evidence="12">
    <location>
        <begin position="29"/>
        <end position="356"/>
    </location>
</feature>
<feature type="domain" description="Ionotropic glutamate receptor C-terminal" evidence="13">
    <location>
        <begin position="29"/>
        <end position="347"/>
    </location>
</feature>
<dbReference type="Pfam" id="PF07885">
    <property type="entry name" value="Ion_trans_2"/>
    <property type="match status" value="1"/>
</dbReference>
<feature type="chain" id="PRO_5045710701" evidence="11">
    <location>
        <begin position="18"/>
        <end position="359"/>
    </location>
</feature>
<reference evidence="14 15" key="1">
    <citation type="submission" date="2024-02" db="EMBL/GenBank/DDBJ databases">
        <title>Haloferula sargassicola NBRC 104335.</title>
        <authorList>
            <person name="Ichikawa N."/>
            <person name="Katano-Makiyama Y."/>
            <person name="Hidaka K."/>
        </authorList>
    </citation>
    <scope>NUCLEOTIDE SEQUENCE [LARGE SCALE GENOMIC DNA]</scope>
    <source>
        <strain evidence="14 15">NBRC 104335</strain>
    </source>
</reference>
<evidence type="ECO:0000256" key="2">
    <source>
        <dbReference type="ARBA" id="ARBA00022448"/>
    </source>
</evidence>
<dbReference type="Pfam" id="PF00497">
    <property type="entry name" value="SBP_bac_3"/>
    <property type="match status" value="1"/>
</dbReference>
<evidence type="ECO:0000256" key="5">
    <source>
        <dbReference type="ARBA" id="ARBA00023065"/>
    </source>
</evidence>
<feature type="transmembrane region" description="Helical" evidence="10">
    <location>
        <begin position="172"/>
        <end position="192"/>
    </location>
</feature>
<feature type="signal peptide" evidence="11">
    <location>
        <begin position="1"/>
        <end position="17"/>
    </location>
</feature>
<keyword evidence="7" id="KW-0675">Receptor</keyword>
<sequence>MTRLLAFFSLLLATAFAQETPAPPASEEPLVVAVREVPPFAMKDQGGNWEGLSVDLWQDVADKLNLNFTWQEMPLGETLDGIRDGSVDIGAAALTITAAREETMDFSHPYYVSGLGIGHVADRESAWISTLKGFLSIEFLSTIASLALVLLIAGFAVWWFERKANPEEFQHGAKGLMAGFWWSAVTMTTVGYGDKSPRTLGGRIVALIWMFASLIIIAGFTAAIASSLTANRLKADMLASRPLAQMTVAVVEDSNGDGYATNAGAKVRRFPSVEEAARAVKNGQADVVLHDAPILRYLARTSADWMDVATKELVRDDYGFALASGSPLREQINPALLTILHEDAWKNMQARYLGEPEGE</sequence>
<dbReference type="Gene3D" id="1.10.287.70">
    <property type="match status" value="1"/>
</dbReference>
<dbReference type="SUPFAM" id="SSF81324">
    <property type="entry name" value="Voltage-gated potassium channels"/>
    <property type="match status" value="1"/>
</dbReference>